<dbReference type="Proteomes" id="UP001525961">
    <property type="component" value="Unassembled WGS sequence"/>
</dbReference>
<accession>A0ABT2N8Q4</accession>
<reference evidence="1 2" key="1">
    <citation type="journal article" date="2022" name="Front. Microbiol.">
        <title>High genomic differentiation and limited gene flow indicate recent cryptic speciation within the genus Laspinema (cyanobacteria).</title>
        <authorList>
            <person name="Stanojkovic A."/>
            <person name="Skoupy S."/>
            <person name="Skaloud P."/>
            <person name="Dvorak P."/>
        </authorList>
    </citation>
    <scope>NUCLEOTIDE SEQUENCE [LARGE SCALE GENOMIC DNA]</scope>
    <source>
        <strain evidence="1 2">D3b</strain>
    </source>
</reference>
<dbReference type="EMBL" id="JAMXFA010000019">
    <property type="protein sequence ID" value="MCT7979087.1"/>
    <property type="molecule type" value="Genomic_DNA"/>
</dbReference>
<dbReference type="RefSeq" id="WP_261235976.1">
    <property type="nucleotide sequence ID" value="NZ_JAMXFA010000019.1"/>
</dbReference>
<keyword evidence="2" id="KW-1185">Reference proteome</keyword>
<evidence type="ECO:0000313" key="1">
    <source>
        <dbReference type="EMBL" id="MCT7979087.1"/>
    </source>
</evidence>
<gene>
    <name evidence="1" type="ORF">NG792_15355</name>
</gene>
<proteinExistence type="predicted"/>
<organism evidence="1 2">
    <name type="scientific">Laspinema olomoucense D3b</name>
    <dbReference type="NCBI Taxonomy" id="2953688"/>
    <lineage>
        <taxon>Bacteria</taxon>
        <taxon>Bacillati</taxon>
        <taxon>Cyanobacteriota</taxon>
        <taxon>Cyanophyceae</taxon>
        <taxon>Oscillatoriophycideae</taxon>
        <taxon>Oscillatoriales</taxon>
        <taxon>Laspinemataceae</taxon>
        <taxon>Laspinema</taxon>
        <taxon>Laspinema olomoucense</taxon>
    </lineage>
</organism>
<name>A0ABT2N8Q4_9CYAN</name>
<evidence type="ECO:0000313" key="2">
    <source>
        <dbReference type="Proteomes" id="UP001525961"/>
    </source>
</evidence>
<comment type="caution">
    <text evidence="1">The sequence shown here is derived from an EMBL/GenBank/DDBJ whole genome shotgun (WGS) entry which is preliminary data.</text>
</comment>
<sequence length="253" mass="29146">MSDLPHPPLVLPGIELLEPKISRLPIKKFKWDPTNSLGSYLEMSVDMVNIEEVMKLSKAFILDKNLGGITVLFQRFWQRFEGEINQLPTKNFKIDPFHGFNQSATLFVQEVYVELKDIQTTIRKLGPVWTAIEQATSVLLSEVILTKERQVLEVMDSPIQETLPLPPLMGKKDEIKRGREIRDQAIAYFQGSELCTDWSPFLRSRLDTAISQVDNASWWIENEHRLVRGILLKVSLSLDELYCHHLEPIQLAH</sequence>
<protein>
    <submittedName>
        <fullName evidence="1">Uncharacterized protein</fullName>
    </submittedName>
</protein>